<feature type="compositionally biased region" description="Low complexity" evidence="1">
    <location>
        <begin position="20"/>
        <end position="29"/>
    </location>
</feature>
<accession>A0A8J4XM10</accession>
<protein>
    <submittedName>
        <fullName evidence="2">Uncharacterized protein</fullName>
    </submittedName>
</protein>
<gene>
    <name evidence="2" type="ORF">GWK47_023892</name>
</gene>
<dbReference type="Proteomes" id="UP000770661">
    <property type="component" value="Unassembled WGS sequence"/>
</dbReference>
<organism evidence="2 3">
    <name type="scientific">Chionoecetes opilio</name>
    <name type="common">Atlantic snow crab</name>
    <name type="synonym">Cancer opilio</name>
    <dbReference type="NCBI Taxonomy" id="41210"/>
    <lineage>
        <taxon>Eukaryota</taxon>
        <taxon>Metazoa</taxon>
        <taxon>Ecdysozoa</taxon>
        <taxon>Arthropoda</taxon>
        <taxon>Crustacea</taxon>
        <taxon>Multicrustacea</taxon>
        <taxon>Malacostraca</taxon>
        <taxon>Eumalacostraca</taxon>
        <taxon>Eucarida</taxon>
        <taxon>Decapoda</taxon>
        <taxon>Pleocyemata</taxon>
        <taxon>Brachyura</taxon>
        <taxon>Eubrachyura</taxon>
        <taxon>Majoidea</taxon>
        <taxon>Majidae</taxon>
        <taxon>Chionoecetes</taxon>
    </lineage>
</organism>
<name>A0A8J4XM10_CHIOP</name>
<dbReference type="AlphaFoldDB" id="A0A8J4XM10"/>
<dbReference type="EMBL" id="JACEEZ010024707">
    <property type="protein sequence ID" value="KAG0709477.1"/>
    <property type="molecule type" value="Genomic_DNA"/>
</dbReference>
<evidence type="ECO:0000313" key="3">
    <source>
        <dbReference type="Proteomes" id="UP000770661"/>
    </source>
</evidence>
<feature type="region of interest" description="Disordered" evidence="1">
    <location>
        <begin position="1"/>
        <end position="72"/>
    </location>
</feature>
<dbReference type="OrthoDB" id="203513at2759"/>
<keyword evidence="3" id="KW-1185">Reference proteome</keyword>
<reference evidence="2" key="1">
    <citation type="submission" date="2020-07" db="EMBL/GenBank/DDBJ databases">
        <title>The High-quality genome of the commercially important snow crab, Chionoecetes opilio.</title>
        <authorList>
            <person name="Jeong J.-H."/>
            <person name="Ryu S."/>
        </authorList>
    </citation>
    <scope>NUCLEOTIDE SEQUENCE</scope>
    <source>
        <strain evidence="2">MADBK_172401_WGS</strain>
        <tissue evidence="2">Digestive gland</tissue>
    </source>
</reference>
<feature type="region of interest" description="Disordered" evidence="1">
    <location>
        <begin position="93"/>
        <end position="202"/>
    </location>
</feature>
<comment type="caution">
    <text evidence="2">The sequence shown here is derived from an EMBL/GenBank/DDBJ whole genome shotgun (WGS) entry which is preliminary data.</text>
</comment>
<feature type="compositionally biased region" description="Basic and acidic residues" evidence="1">
    <location>
        <begin position="9"/>
        <end position="19"/>
    </location>
</feature>
<proteinExistence type="predicted"/>
<sequence length="213" mass="22487">MKGTIRGGVRGDPRCHRPLGEGSLLLLPPEGSPRPHPRLPRLTPQPGARCSPVAAPPTLAMSGNGLGRQEKGRPGLMKLSAYVLALRPWSFSASPGSRVPPGEHLGPFQRPPRHPHPRWPTSPRPKKKAPGPRPGRETVAQNNLTLDRPARGPRPHLGGPARRRIVTLGGRTPFVPGGRAASPSSILNHGGTAGRGRGPTFSPCPLALSAAFL</sequence>
<evidence type="ECO:0000313" key="2">
    <source>
        <dbReference type="EMBL" id="KAG0709477.1"/>
    </source>
</evidence>
<evidence type="ECO:0000256" key="1">
    <source>
        <dbReference type="SAM" id="MobiDB-lite"/>
    </source>
</evidence>